<evidence type="ECO:0000256" key="8">
    <source>
        <dbReference type="ARBA" id="ARBA00023014"/>
    </source>
</evidence>
<dbReference type="PANTHER" id="PTHR43082">
    <property type="entry name" value="FERREDOXIN-LIKE"/>
    <property type="match status" value="1"/>
</dbReference>
<gene>
    <name evidence="11" type="ORF">CBW65_15515</name>
</gene>
<dbReference type="InterPro" id="IPR017896">
    <property type="entry name" value="4Fe4S_Fe-S-bd"/>
</dbReference>
<comment type="similarity">
    <text evidence="2">To ferredoxins from P.putida and C.tartarivorum, ferredoxin I from A.vinelandii, ferredoxin II from D.desulfuricans.</text>
</comment>
<feature type="domain" description="4Fe-4S ferredoxin-type" evidence="10">
    <location>
        <begin position="62"/>
        <end position="91"/>
    </location>
</feature>
<dbReference type="AlphaFoldDB" id="A0A1Y0IPN0"/>
<keyword evidence="4" id="KW-0813">Transport</keyword>
<dbReference type="Proteomes" id="UP000195437">
    <property type="component" value="Chromosome"/>
</dbReference>
<evidence type="ECO:0000256" key="7">
    <source>
        <dbReference type="ARBA" id="ARBA00023004"/>
    </source>
</evidence>
<keyword evidence="8" id="KW-0411">Iron-sulfur</keyword>
<dbReference type="KEGG" id="tum:CBW65_15515"/>
<dbReference type="InterPro" id="IPR017900">
    <property type="entry name" value="4Fe4S_Fe_S_CS"/>
</dbReference>
<dbReference type="Pfam" id="PF05187">
    <property type="entry name" value="Fer4_ETF_QO"/>
    <property type="match status" value="1"/>
</dbReference>
<dbReference type="InterPro" id="IPR007859">
    <property type="entry name" value="ETF-QO/FixX_C"/>
</dbReference>
<protein>
    <recommendedName>
        <fullName evidence="3">Ferredoxin-like protein</fullName>
    </recommendedName>
</protein>
<evidence type="ECO:0000256" key="4">
    <source>
        <dbReference type="ARBA" id="ARBA00022448"/>
    </source>
</evidence>
<reference evidence="12" key="1">
    <citation type="submission" date="2017-05" db="EMBL/GenBank/DDBJ databases">
        <authorList>
            <person name="Sung H."/>
        </authorList>
    </citation>
    <scope>NUCLEOTIDE SEQUENCE [LARGE SCALE GENOMIC DNA]</scope>
    <source>
        <strain evidence="12">AR23208</strain>
    </source>
</reference>
<evidence type="ECO:0000256" key="6">
    <source>
        <dbReference type="ARBA" id="ARBA00022982"/>
    </source>
</evidence>
<dbReference type="PROSITE" id="PS51379">
    <property type="entry name" value="4FE4S_FER_2"/>
    <property type="match status" value="1"/>
</dbReference>
<keyword evidence="9" id="KW-0535">Nitrogen fixation</keyword>
<keyword evidence="6" id="KW-0249">Electron transport</keyword>
<dbReference type="SUPFAM" id="SSF54862">
    <property type="entry name" value="4Fe-4S ferredoxins"/>
    <property type="match status" value="1"/>
</dbReference>
<proteinExistence type="predicted"/>
<dbReference type="PANTHER" id="PTHR43082:SF3">
    <property type="entry name" value="FERREDOXIN-LIKE PROTEIN YDIT"/>
    <property type="match status" value="1"/>
</dbReference>
<dbReference type="GO" id="GO:0005506">
    <property type="term" value="F:iron ion binding"/>
    <property type="evidence" value="ECO:0007669"/>
    <property type="project" value="InterPro"/>
</dbReference>
<keyword evidence="7" id="KW-0408">Iron</keyword>
<evidence type="ECO:0000259" key="10">
    <source>
        <dbReference type="PROSITE" id="PS51379"/>
    </source>
</evidence>
<evidence type="ECO:0000256" key="9">
    <source>
        <dbReference type="ARBA" id="ARBA00023231"/>
    </source>
</evidence>
<name>A0A1Y0IPN0_9BACL</name>
<dbReference type="PIRSF" id="PIRSF036548">
    <property type="entry name" value="Fdx_FixX"/>
    <property type="match status" value="1"/>
</dbReference>
<dbReference type="OrthoDB" id="9800260at2"/>
<dbReference type="PROSITE" id="PS00198">
    <property type="entry name" value="4FE4S_FER_1"/>
    <property type="match status" value="1"/>
</dbReference>
<evidence type="ECO:0000313" key="11">
    <source>
        <dbReference type="EMBL" id="ARU62260.1"/>
    </source>
</evidence>
<evidence type="ECO:0000313" key="12">
    <source>
        <dbReference type="Proteomes" id="UP000195437"/>
    </source>
</evidence>
<dbReference type="GO" id="GO:0051536">
    <property type="term" value="F:iron-sulfur cluster binding"/>
    <property type="evidence" value="ECO:0007669"/>
    <property type="project" value="UniProtKB-KW"/>
</dbReference>
<evidence type="ECO:0000256" key="5">
    <source>
        <dbReference type="ARBA" id="ARBA00022723"/>
    </source>
</evidence>
<sequence>MEGDQRMSDNKGATIEEKLYTIRYKVDDISHLIIKDQQVCAKCPTKECNDFCPADVYSWADLTTHVAFENCIECGTCRIGCPDYNIEWVYPKGGHGITYKFG</sequence>
<evidence type="ECO:0000256" key="2">
    <source>
        <dbReference type="ARBA" id="ARBA00009192"/>
    </source>
</evidence>
<accession>A0A1Y0IPN0</accession>
<dbReference type="EMBL" id="CP021434">
    <property type="protein sequence ID" value="ARU62260.1"/>
    <property type="molecule type" value="Genomic_DNA"/>
</dbReference>
<organism evidence="11 12">
    <name type="scientific">Tumebacillus avium</name>
    <dbReference type="NCBI Taxonomy" id="1903704"/>
    <lineage>
        <taxon>Bacteria</taxon>
        <taxon>Bacillati</taxon>
        <taxon>Bacillota</taxon>
        <taxon>Bacilli</taxon>
        <taxon>Bacillales</taxon>
        <taxon>Alicyclobacillaceae</taxon>
        <taxon>Tumebacillus</taxon>
    </lineage>
</organism>
<dbReference type="Gene3D" id="3.30.70.20">
    <property type="match status" value="1"/>
</dbReference>
<keyword evidence="12" id="KW-1185">Reference proteome</keyword>
<keyword evidence="5" id="KW-0479">Metal-binding</keyword>
<comment type="function">
    <text evidence="1">Could be a 3Fe-4S cluster-containing protein.</text>
</comment>
<evidence type="ECO:0000256" key="1">
    <source>
        <dbReference type="ARBA" id="ARBA00003208"/>
    </source>
</evidence>
<evidence type="ECO:0000256" key="3">
    <source>
        <dbReference type="ARBA" id="ARBA00020378"/>
    </source>
</evidence>
<dbReference type="InterPro" id="IPR012206">
    <property type="entry name" value="Fd_FixX"/>
</dbReference>